<accession>B0R9M8</accession>
<sequence>MTEPMSIPVQRHDGTPKKSSIATHRPVSSQSYDLLVPLPDAKTADYNRLDIHRLLRTPLAIANDRNGSVTIASIVTAPSEISLDTVGNESFSEEMTRVIDLARDHVANVRDAVADYGEDVPVSGLVIVAHTPDDVFAECTTGERYDAVFLAQDNENGQQLWDESLLNMVLETADCAVYLETLGTKADPLLPDPEDATDRDDVSALDTSSNILLAVGPGPHTILGAETARALGSTYGTSIRGVHLYESTDAERFQQGRKALDLTEYVLSDFPDVECESRASEDVVAELLQEIEKYDVAILGAPTKQPLLQRLFGQSVPDELEPQPTTSILTVRQPSHALSSVYYRWKRAIERTSVGEDSPVLEDDF</sequence>
<dbReference type="Gene3D" id="3.40.50.12370">
    <property type="match status" value="1"/>
</dbReference>
<dbReference type="EMBL" id="AM774418">
    <property type="protein sequence ID" value="CAP15455.1"/>
    <property type="molecule type" value="Genomic_DNA"/>
</dbReference>
<reference evidence="2 3" key="1">
    <citation type="journal article" date="2008" name="Genomics">
        <title>Evolution in the laboratory: the genome of Halobacterium salinarum strain R1 compared to that of strain NRC-1.</title>
        <authorList>
            <person name="Pfeiffer F."/>
            <person name="Schuster S.C."/>
            <person name="Broicher A."/>
            <person name="Falb M."/>
            <person name="Palm P."/>
            <person name="Rodewald K."/>
            <person name="Ruepp A."/>
            <person name="Soppa J."/>
            <person name="Tittor J."/>
            <person name="Oesterhelt D."/>
        </authorList>
    </citation>
    <scope>NUCLEOTIDE SEQUENCE [LARGE SCALE GENOMIC DNA]</scope>
    <source>
        <strain evidence="3">ATCC 29341 / DSM 671 / R1</strain>
        <plasmid evidence="3">Plasmid PHS3</plasmid>
    </source>
</reference>
<name>B0R9M8_HALS3</name>
<dbReference type="AlphaFoldDB" id="B0R9M8"/>
<proteinExistence type="predicted"/>
<organism evidence="2 3">
    <name type="scientific">Halobacterium salinarum (strain ATCC 29341 / DSM 671 / R1)</name>
    <dbReference type="NCBI Taxonomy" id="478009"/>
    <lineage>
        <taxon>Archaea</taxon>
        <taxon>Methanobacteriati</taxon>
        <taxon>Methanobacteriota</taxon>
        <taxon>Stenosarchaea group</taxon>
        <taxon>Halobacteria</taxon>
        <taxon>Halobacteriales</taxon>
        <taxon>Halobacteriaceae</taxon>
        <taxon>Halobacterium</taxon>
        <taxon>Halobacterium salinarum NRC-34001</taxon>
    </lineage>
</organism>
<feature type="region of interest" description="Disordered" evidence="1">
    <location>
        <begin position="1"/>
        <end position="26"/>
    </location>
</feature>
<keyword evidence="2" id="KW-0614">Plasmid</keyword>
<evidence type="ECO:0000256" key="1">
    <source>
        <dbReference type="SAM" id="MobiDB-lite"/>
    </source>
</evidence>
<dbReference type="KEGG" id="hsl:OE_5066R"/>
<dbReference type="HOGENOM" id="CLU_726855_0_0_2"/>
<evidence type="ECO:0000313" key="2">
    <source>
        <dbReference type="EMBL" id="CAP15455.1"/>
    </source>
</evidence>
<geneLocation type="plasmid" evidence="2 3">
    <name>PHS3</name>
</geneLocation>
<protein>
    <submittedName>
        <fullName evidence="2">UspA domain protein</fullName>
    </submittedName>
</protein>
<dbReference type="Proteomes" id="UP000001321">
    <property type="component" value="Plasmid PHS3"/>
</dbReference>
<dbReference type="SUPFAM" id="SSF52402">
    <property type="entry name" value="Adenine nucleotide alpha hydrolases-like"/>
    <property type="match status" value="1"/>
</dbReference>
<gene>
    <name evidence="2" type="ordered locus">OE_5066R</name>
</gene>
<evidence type="ECO:0000313" key="3">
    <source>
        <dbReference type="Proteomes" id="UP000001321"/>
    </source>
</evidence>
<feature type="compositionally biased region" description="Polar residues" evidence="1">
    <location>
        <begin position="17"/>
        <end position="26"/>
    </location>
</feature>
<dbReference type="EnsemblBacteria" id="CAP15455">
    <property type="protein sequence ID" value="CAP15455"/>
    <property type="gene ID" value="OE_5066R"/>
</dbReference>